<gene>
    <name evidence="1" type="ORF">B0H63DRAFT_564720</name>
</gene>
<keyword evidence="2" id="KW-1185">Reference proteome</keyword>
<name>A0AAE0K6J9_9PEZI</name>
<protein>
    <submittedName>
        <fullName evidence="1">Uncharacterized protein</fullName>
    </submittedName>
</protein>
<comment type="caution">
    <text evidence="1">The sequence shown here is derived from an EMBL/GenBank/DDBJ whole genome shotgun (WGS) entry which is preliminary data.</text>
</comment>
<evidence type="ECO:0000313" key="2">
    <source>
        <dbReference type="Proteomes" id="UP001285441"/>
    </source>
</evidence>
<organism evidence="1 2">
    <name type="scientific">Podospora didyma</name>
    <dbReference type="NCBI Taxonomy" id="330526"/>
    <lineage>
        <taxon>Eukaryota</taxon>
        <taxon>Fungi</taxon>
        <taxon>Dikarya</taxon>
        <taxon>Ascomycota</taxon>
        <taxon>Pezizomycotina</taxon>
        <taxon>Sordariomycetes</taxon>
        <taxon>Sordariomycetidae</taxon>
        <taxon>Sordariales</taxon>
        <taxon>Podosporaceae</taxon>
        <taxon>Podospora</taxon>
    </lineage>
</organism>
<reference evidence="1" key="2">
    <citation type="submission" date="2023-06" db="EMBL/GenBank/DDBJ databases">
        <authorList>
            <consortium name="Lawrence Berkeley National Laboratory"/>
            <person name="Haridas S."/>
            <person name="Hensen N."/>
            <person name="Bonometti L."/>
            <person name="Westerberg I."/>
            <person name="Brannstrom I.O."/>
            <person name="Guillou S."/>
            <person name="Cros-Aarteil S."/>
            <person name="Calhoun S."/>
            <person name="Kuo A."/>
            <person name="Mondo S."/>
            <person name="Pangilinan J."/>
            <person name="Riley R."/>
            <person name="LaButti K."/>
            <person name="Andreopoulos B."/>
            <person name="Lipzen A."/>
            <person name="Chen C."/>
            <person name="Yanf M."/>
            <person name="Daum C."/>
            <person name="Ng V."/>
            <person name="Clum A."/>
            <person name="Steindorff A."/>
            <person name="Ohm R."/>
            <person name="Martin F."/>
            <person name="Silar P."/>
            <person name="Natvig D."/>
            <person name="Lalanne C."/>
            <person name="Gautier V."/>
            <person name="Ament-velasquez S.L."/>
            <person name="Kruys A."/>
            <person name="Hutchinson M.I."/>
            <person name="Powell A.J."/>
            <person name="Barry K."/>
            <person name="Miller A.N."/>
            <person name="Grigoriev I.V."/>
            <person name="Debuchy R."/>
            <person name="Gladieux P."/>
            <person name="Thoren M.H."/>
            <person name="Johannesson H."/>
        </authorList>
    </citation>
    <scope>NUCLEOTIDE SEQUENCE</scope>
    <source>
        <strain evidence="1">CBS 232.78</strain>
    </source>
</reference>
<proteinExistence type="predicted"/>
<dbReference type="AlphaFoldDB" id="A0AAE0K6J9"/>
<sequence length="733" mass="79180">MSTPTGIVLNAIRVVAPTLNIRSSNGVVNTTVQHQTVWSVDSSSTVADGEGSYFPASKSITVTGLGIRLALDFTITKGLWKFATGYQPDAPDYPVTAKDQWGNYVQLLDQYFSVTENPNEPDHYTVYVGFAPTWAIPNGLPWGYAGDVTWNWSISGYESFSQVTRLEFYSLCETLPSFYHGVVPVGFLRAMVLPARLVQGDTWTDYVVNSAFSRFGFQYDIGGGNPKYTNGYKGWSFDLQRWVRGVNRNTYINCYDQAAILEVALGLGPPVDVQWIYMMPYGFINTTTLVGYPNIQCNNPIAHTPNRLFLEDNNDPTRTMFSNHAFVIVNKMVLDACAGPHTGTETLEAYIAKAIQPMGDGPDQTTCYSHAKNGYRQPGTSKNAVPYRGILALDICDITNKNKDKSSNSIAAMKTASANMTAPDTSTYAVSLPALQAAVGKVGGHTTLDVFVGSLGVEMVWDIFPIDSSASTGSSNTTTPTEITMYVCQSNDRAAHMFENDLHNSQAPNADALTKPSGADAAAVWGDLVNQLMLISTEVGSQVAHIPVSCFVSWVRGNVCVVMSGSATSAAELFTQAMGLEIDNAIKNAGTLATSSLPPLQTTSISVAGDQITTGSTEIGAYSDFKLTIDLNFNSDYFHFVDTLVNNNTIDEAVAMNPIVMRDAAPLPSSTSWVFTLATGPEVANSTTDHPLEFVFAERETSRVLTVKLTVVVINPSGAYTPTVTEGQASTPK</sequence>
<reference evidence="1" key="1">
    <citation type="journal article" date="2023" name="Mol. Phylogenet. Evol.">
        <title>Genome-scale phylogeny and comparative genomics of the fungal order Sordariales.</title>
        <authorList>
            <person name="Hensen N."/>
            <person name="Bonometti L."/>
            <person name="Westerberg I."/>
            <person name="Brannstrom I.O."/>
            <person name="Guillou S."/>
            <person name="Cros-Aarteil S."/>
            <person name="Calhoun S."/>
            <person name="Haridas S."/>
            <person name="Kuo A."/>
            <person name="Mondo S."/>
            <person name="Pangilinan J."/>
            <person name="Riley R."/>
            <person name="LaButti K."/>
            <person name="Andreopoulos B."/>
            <person name="Lipzen A."/>
            <person name="Chen C."/>
            <person name="Yan M."/>
            <person name="Daum C."/>
            <person name="Ng V."/>
            <person name="Clum A."/>
            <person name="Steindorff A."/>
            <person name="Ohm R.A."/>
            <person name="Martin F."/>
            <person name="Silar P."/>
            <person name="Natvig D.O."/>
            <person name="Lalanne C."/>
            <person name="Gautier V."/>
            <person name="Ament-Velasquez S.L."/>
            <person name="Kruys A."/>
            <person name="Hutchinson M.I."/>
            <person name="Powell A.J."/>
            <person name="Barry K."/>
            <person name="Miller A.N."/>
            <person name="Grigoriev I.V."/>
            <person name="Debuchy R."/>
            <person name="Gladieux P."/>
            <person name="Hiltunen Thoren M."/>
            <person name="Johannesson H."/>
        </authorList>
    </citation>
    <scope>NUCLEOTIDE SEQUENCE</scope>
    <source>
        <strain evidence="1">CBS 232.78</strain>
    </source>
</reference>
<accession>A0AAE0K6J9</accession>
<evidence type="ECO:0000313" key="1">
    <source>
        <dbReference type="EMBL" id="KAK3370600.1"/>
    </source>
</evidence>
<dbReference type="EMBL" id="JAULSW010000009">
    <property type="protein sequence ID" value="KAK3370600.1"/>
    <property type="molecule type" value="Genomic_DNA"/>
</dbReference>
<dbReference type="Proteomes" id="UP001285441">
    <property type="component" value="Unassembled WGS sequence"/>
</dbReference>